<comment type="catalytic activity">
    <reaction evidence="2">
        <text>9-ribosyl-trans-zeatin 5'-phosphate + H2O = trans-zeatin + D-ribose 5-phosphate</text>
        <dbReference type="Rhea" id="RHEA:48564"/>
        <dbReference type="ChEBI" id="CHEBI:15377"/>
        <dbReference type="ChEBI" id="CHEBI:16522"/>
        <dbReference type="ChEBI" id="CHEBI:78346"/>
        <dbReference type="ChEBI" id="CHEBI:87947"/>
        <dbReference type="EC" id="3.2.2.n1"/>
    </reaction>
</comment>
<keyword evidence="2" id="KW-0203">Cytokinin biosynthesis</keyword>
<proteinExistence type="inferred from homology"/>
<organism evidence="3 4">
    <name type="scientific">Amycolatopsis suaedae</name>
    <dbReference type="NCBI Taxonomy" id="2510978"/>
    <lineage>
        <taxon>Bacteria</taxon>
        <taxon>Bacillati</taxon>
        <taxon>Actinomycetota</taxon>
        <taxon>Actinomycetes</taxon>
        <taxon>Pseudonocardiales</taxon>
        <taxon>Pseudonocardiaceae</taxon>
        <taxon>Amycolatopsis</taxon>
    </lineage>
</organism>
<dbReference type="RefSeq" id="WP_130476427.1">
    <property type="nucleotide sequence ID" value="NZ_SFCC01000008.1"/>
</dbReference>
<gene>
    <name evidence="3" type="ORF">EWH70_17155</name>
</gene>
<sequence length="191" mass="20275">MAGLRAVCVFCGSAKGTGTHYAERAAAVGRLLAERELTLVYGGAHVGTMGVLADATLAAGGEVVGVIPRHLQDAEVAHTGLTKLHVVETMHERKAMMADLSDAFLALPGGAGTLEELFEVWTWAQLGLHGKPVGLVDTAGYFGQLVAFADHMVDEGFLRPQHREMLAVHPDPAVLLERFASYVPPAVPKWA</sequence>
<dbReference type="InterPro" id="IPR031100">
    <property type="entry name" value="LOG_fam"/>
</dbReference>
<dbReference type="NCBIfam" id="TIGR00730">
    <property type="entry name" value="Rossman fold protein, TIGR00730 family"/>
    <property type="match status" value="1"/>
</dbReference>
<evidence type="ECO:0000256" key="2">
    <source>
        <dbReference type="RuleBase" id="RU363015"/>
    </source>
</evidence>
<dbReference type="SUPFAM" id="SSF102405">
    <property type="entry name" value="MCP/YpsA-like"/>
    <property type="match status" value="1"/>
</dbReference>
<dbReference type="InterPro" id="IPR005269">
    <property type="entry name" value="LOG"/>
</dbReference>
<dbReference type="AlphaFoldDB" id="A0A4Q7J6C7"/>
<dbReference type="OrthoDB" id="9801098at2"/>
<evidence type="ECO:0000313" key="4">
    <source>
        <dbReference type="Proteomes" id="UP000292003"/>
    </source>
</evidence>
<keyword evidence="4" id="KW-1185">Reference proteome</keyword>
<dbReference type="Gene3D" id="3.40.50.450">
    <property type="match status" value="1"/>
</dbReference>
<protein>
    <recommendedName>
        <fullName evidence="2">Cytokinin riboside 5'-monophosphate phosphoribohydrolase</fullName>
        <ecNumber evidence="2">3.2.2.n1</ecNumber>
    </recommendedName>
</protein>
<dbReference type="GO" id="GO:0009691">
    <property type="term" value="P:cytokinin biosynthetic process"/>
    <property type="evidence" value="ECO:0007669"/>
    <property type="project" value="UniProtKB-UniRule"/>
</dbReference>
<comment type="catalytic activity">
    <reaction evidence="2">
        <text>N(6)-(dimethylallyl)adenosine 5'-phosphate + H2O = N(6)-dimethylallyladenine + D-ribose 5-phosphate</text>
        <dbReference type="Rhea" id="RHEA:48560"/>
        <dbReference type="ChEBI" id="CHEBI:15377"/>
        <dbReference type="ChEBI" id="CHEBI:17660"/>
        <dbReference type="ChEBI" id="CHEBI:57526"/>
        <dbReference type="ChEBI" id="CHEBI:78346"/>
        <dbReference type="EC" id="3.2.2.n1"/>
    </reaction>
</comment>
<evidence type="ECO:0000256" key="1">
    <source>
        <dbReference type="ARBA" id="ARBA00006763"/>
    </source>
</evidence>
<comment type="caution">
    <text evidence="3">The sequence shown here is derived from an EMBL/GenBank/DDBJ whole genome shotgun (WGS) entry which is preliminary data.</text>
</comment>
<evidence type="ECO:0000313" key="3">
    <source>
        <dbReference type="EMBL" id="RZQ62689.1"/>
    </source>
</evidence>
<dbReference type="PANTHER" id="PTHR31223:SF70">
    <property type="entry name" value="LOG FAMILY PROTEIN YJL055W"/>
    <property type="match status" value="1"/>
</dbReference>
<dbReference type="GO" id="GO:0005829">
    <property type="term" value="C:cytosol"/>
    <property type="evidence" value="ECO:0007669"/>
    <property type="project" value="TreeGrafter"/>
</dbReference>
<comment type="similarity">
    <text evidence="1 2">Belongs to the LOG family.</text>
</comment>
<dbReference type="EMBL" id="SFCC01000008">
    <property type="protein sequence ID" value="RZQ62689.1"/>
    <property type="molecule type" value="Genomic_DNA"/>
</dbReference>
<keyword evidence="2" id="KW-0378">Hydrolase</keyword>
<dbReference type="PANTHER" id="PTHR31223">
    <property type="entry name" value="LOG FAMILY PROTEIN YJL055W"/>
    <property type="match status" value="1"/>
</dbReference>
<dbReference type="EC" id="3.2.2.n1" evidence="2"/>
<name>A0A4Q7J6C7_9PSEU</name>
<reference evidence="3 4" key="1">
    <citation type="submission" date="2019-02" db="EMBL/GenBank/DDBJ databases">
        <title>Draft genome sequence of Amycolatopsis sp. 8-3EHSu isolated from roots of Suaeda maritima.</title>
        <authorList>
            <person name="Duangmal K."/>
            <person name="Chantavorakit T."/>
        </authorList>
    </citation>
    <scope>NUCLEOTIDE SEQUENCE [LARGE SCALE GENOMIC DNA]</scope>
    <source>
        <strain evidence="3 4">8-3EHSu</strain>
    </source>
</reference>
<accession>A0A4Q7J6C7</accession>
<dbReference type="Proteomes" id="UP000292003">
    <property type="component" value="Unassembled WGS sequence"/>
</dbReference>
<dbReference type="Pfam" id="PF03641">
    <property type="entry name" value="Lysine_decarbox"/>
    <property type="match status" value="1"/>
</dbReference>
<dbReference type="GO" id="GO:0102682">
    <property type="term" value="F:cytokinin riboside 5'-monophosphate phosphoribohydrolase activity"/>
    <property type="evidence" value="ECO:0007669"/>
    <property type="project" value="RHEA"/>
</dbReference>